<evidence type="ECO:0000313" key="1">
    <source>
        <dbReference type="EMBL" id="KAG2585089.1"/>
    </source>
</evidence>
<name>A0A8T0RKG5_PANVG</name>
<organism evidence="1 2">
    <name type="scientific">Panicum virgatum</name>
    <name type="common">Blackwell switchgrass</name>
    <dbReference type="NCBI Taxonomy" id="38727"/>
    <lineage>
        <taxon>Eukaryota</taxon>
        <taxon>Viridiplantae</taxon>
        <taxon>Streptophyta</taxon>
        <taxon>Embryophyta</taxon>
        <taxon>Tracheophyta</taxon>
        <taxon>Spermatophyta</taxon>
        <taxon>Magnoliopsida</taxon>
        <taxon>Liliopsida</taxon>
        <taxon>Poales</taxon>
        <taxon>Poaceae</taxon>
        <taxon>PACMAD clade</taxon>
        <taxon>Panicoideae</taxon>
        <taxon>Panicodae</taxon>
        <taxon>Paniceae</taxon>
        <taxon>Panicinae</taxon>
        <taxon>Panicum</taxon>
        <taxon>Panicum sect. Hiantes</taxon>
    </lineage>
</organism>
<dbReference type="Proteomes" id="UP000823388">
    <property type="component" value="Chromosome 6K"/>
</dbReference>
<proteinExistence type="predicted"/>
<accession>A0A8T0RKG5</accession>
<dbReference type="EMBL" id="CM029047">
    <property type="protein sequence ID" value="KAG2585089.1"/>
    <property type="molecule type" value="Genomic_DNA"/>
</dbReference>
<keyword evidence="2" id="KW-1185">Reference proteome</keyword>
<sequence length="134" mass="15830">MADRRRPGGFWFCYGSPIHLFHTRCDFRFICSIQVCRLAMKTLLAPNDLWRSKSREKYASMYEDKRAALNAKRRENYHHKKAERLTASGINVTICLWLTCTKRILMFGKFWPRTFKKRCLCCSTPPTTFLAMAH</sequence>
<comment type="caution">
    <text evidence="1">The sequence shown here is derived from an EMBL/GenBank/DDBJ whole genome shotgun (WGS) entry which is preliminary data.</text>
</comment>
<dbReference type="AlphaFoldDB" id="A0A8T0RKG5"/>
<protein>
    <submittedName>
        <fullName evidence="1">Uncharacterized protein</fullName>
    </submittedName>
</protein>
<reference evidence="1" key="1">
    <citation type="submission" date="2020-05" db="EMBL/GenBank/DDBJ databases">
        <title>WGS assembly of Panicum virgatum.</title>
        <authorList>
            <person name="Lovell J.T."/>
            <person name="Jenkins J."/>
            <person name="Shu S."/>
            <person name="Juenger T.E."/>
            <person name="Schmutz J."/>
        </authorList>
    </citation>
    <scope>NUCLEOTIDE SEQUENCE</scope>
    <source>
        <strain evidence="1">AP13</strain>
    </source>
</reference>
<evidence type="ECO:0000313" key="2">
    <source>
        <dbReference type="Proteomes" id="UP000823388"/>
    </source>
</evidence>
<gene>
    <name evidence="1" type="ORF">PVAP13_6KG356212</name>
</gene>